<dbReference type="PRINTS" id="PR00081">
    <property type="entry name" value="GDHRDH"/>
</dbReference>
<dbReference type="InterPro" id="IPR002347">
    <property type="entry name" value="SDR_fam"/>
</dbReference>
<dbReference type="PANTHER" id="PTHR43391">
    <property type="entry name" value="RETINOL DEHYDROGENASE-RELATED"/>
    <property type="match status" value="1"/>
</dbReference>
<dbReference type="RefSeq" id="WP_321399753.1">
    <property type="nucleotide sequence ID" value="NZ_CP139487.1"/>
</dbReference>
<protein>
    <submittedName>
        <fullName evidence="4">SDR family NAD(P)-dependent oxidoreductase</fullName>
    </submittedName>
</protein>
<evidence type="ECO:0000313" key="4">
    <source>
        <dbReference type="EMBL" id="WPU66995.1"/>
    </source>
</evidence>
<evidence type="ECO:0000256" key="1">
    <source>
        <dbReference type="ARBA" id="ARBA00006484"/>
    </source>
</evidence>
<dbReference type="PRINTS" id="PR00080">
    <property type="entry name" value="SDRFAMILY"/>
</dbReference>
<dbReference type="Proteomes" id="UP001324634">
    <property type="component" value="Chromosome"/>
</dbReference>
<dbReference type="EMBL" id="CP139487">
    <property type="protein sequence ID" value="WPU66995.1"/>
    <property type="molecule type" value="Genomic_DNA"/>
</dbReference>
<evidence type="ECO:0000256" key="2">
    <source>
        <dbReference type="ARBA" id="ARBA00023002"/>
    </source>
</evidence>
<sequence length="288" mass="31537">MAVKLKPLYKQVIFMTGATSSIGVATLHMAVEQGAKVFMVDRIDKEEELQRLQDDMRAKGYDTAIAISDEETEQMQFAADQCVKTFGTIDTWINNIGTTPQADHLKLSKKETKALFEENFWGFVNGCKLATTYLKEKGGALINVGSAVDEAELNTLGVASASRHAIKGFTDTYRKELSQEKIPVSVSLIIPAPIQTDMEKPEPSPLTSQDVVAGAILKCAQKPIAEIGASGMSARTFPLMEKFLPRIQGYFQKHPNSRDIVTSKKSWMASGAVALGGAFLFLKKSRII</sequence>
<dbReference type="AlphaFoldDB" id="A0AAX4HUZ1"/>
<dbReference type="Pfam" id="PF00106">
    <property type="entry name" value="adh_short"/>
    <property type="match status" value="1"/>
</dbReference>
<evidence type="ECO:0000313" key="5">
    <source>
        <dbReference type="Proteomes" id="UP001324634"/>
    </source>
</evidence>
<keyword evidence="2" id="KW-0560">Oxidoreductase</keyword>
<gene>
    <name evidence="4" type="ORF">SOO65_09550</name>
</gene>
<dbReference type="SUPFAM" id="SSF51735">
    <property type="entry name" value="NAD(P)-binding Rossmann-fold domains"/>
    <property type="match status" value="1"/>
</dbReference>
<dbReference type="KEGG" id="psti:SOO65_09550"/>
<dbReference type="Gene3D" id="3.40.50.720">
    <property type="entry name" value="NAD(P)-binding Rossmann-like Domain"/>
    <property type="match status" value="1"/>
</dbReference>
<dbReference type="PANTHER" id="PTHR43391:SF82">
    <property type="entry name" value="OXIDOREDUCTASE SADH-RELATED"/>
    <property type="match status" value="1"/>
</dbReference>
<dbReference type="GO" id="GO:0016491">
    <property type="term" value="F:oxidoreductase activity"/>
    <property type="evidence" value="ECO:0007669"/>
    <property type="project" value="UniProtKB-KW"/>
</dbReference>
<comment type="similarity">
    <text evidence="1 3">Belongs to the short-chain dehydrogenases/reductases (SDR) family.</text>
</comment>
<reference evidence="4 5" key="1">
    <citation type="submission" date="2023-11" db="EMBL/GenBank/DDBJ databases">
        <title>Peredibacter starrii A3.12.</title>
        <authorList>
            <person name="Mitchell R.J."/>
        </authorList>
    </citation>
    <scope>NUCLEOTIDE SEQUENCE [LARGE SCALE GENOMIC DNA]</scope>
    <source>
        <strain evidence="4 5">A3.12</strain>
    </source>
</reference>
<keyword evidence="5" id="KW-1185">Reference proteome</keyword>
<proteinExistence type="inferred from homology"/>
<accession>A0AAX4HUZ1</accession>
<dbReference type="InterPro" id="IPR036291">
    <property type="entry name" value="NAD(P)-bd_dom_sf"/>
</dbReference>
<name>A0AAX4HUZ1_9BACT</name>
<evidence type="ECO:0000256" key="3">
    <source>
        <dbReference type="RuleBase" id="RU000363"/>
    </source>
</evidence>
<organism evidence="4 5">
    <name type="scientific">Peredibacter starrii</name>
    <dbReference type="NCBI Taxonomy" id="28202"/>
    <lineage>
        <taxon>Bacteria</taxon>
        <taxon>Pseudomonadati</taxon>
        <taxon>Bdellovibrionota</taxon>
        <taxon>Bacteriovoracia</taxon>
        <taxon>Bacteriovoracales</taxon>
        <taxon>Bacteriovoracaceae</taxon>
        <taxon>Peredibacter</taxon>
    </lineage>
</organism>